<evidence type="ECO:0000256" key="6">
    <source>
        <dbReference type="PROSITE-ProRule" id="PRU00176"/>
    </source>
</evidence>
<feature type="domain" description="RRM" evidence="8">
    <location>
        <begin position="73"/>
        <end position="148"/>
    </location>
</feature>
<feature type="non-terminal residue" evidence="9">
    <location>
        <position position="556"/>
    </location>
</feature>
<sequence length="556" mass="62306">MAAGDGGRQSEAGVGGAVQAHVSGNGEGAGLYSAMAQLVLDQGSYHRKKVCVCVRERVMAEQDEDSVHTKRSKTLIVRHLPADLSREEKEDLLEYFGASSVRVLSDKGPLKHTAFATFSSETSASRALKRLHQLRILGHTLVVEFARDQENVVVLKSPKVSDRVADDPDEKQKKESQQPSVPLIDTGIAPSLGLKFPANPTLKYLYPPPSSSILTNITHTLVSVPKFYVQVLHLMNRMNLPCPFGLVTTPPPAYTLAHGPLPPMVPPPPAFPLENPPLPKGTGDEDEESEYESEDDEERERMIRLMGLVNQPCKRPLRTKIPVKRKKPKLKDLFTPKLEPHSAPGPTLRPSDVFEQPLQLGPKKIEFHITAETSVRAQEEETEQETKKDVEEEEEVEEEQEETRQEAADSAEQEAGGSGFGKLYPSTQSCREEESGEEEDEIPSEYISRRELERGRLSRDEIKRMSVFKNYEPGEPTCRLYVKNVAKQVQEKDLKYIYSRYIDTSSEEERNRFDIVLMKEGRMKGQAFIGLPSEKSAEKALRDTNGYVLHDKPLVV</sequence>
<evidence type="ECO:0000256" key="1">
    <source>
        <dbReference type="ARBA" id="ARBA00004123"/>
    </source>
</evidence>
<dbReference type="Proteomes" id="UP000727407">
    <property type="component" value="Unassembled WGS sequence"/>
</dbReference>
<dbReference type="CDD" id="cd12239">
    <property type="entry name" value="RRM2_RBM40_like"/>
    <property type="match status" value="1"/>
</dbReference>
<evidence type="ECO:0000313" key="9">
    <source>
        <dbReference type="EMBL" id="KAF5895090.1"/>
    </source>
</evidence>
<dbReference type="Gene3D" id="6.10.250.610">
    <property type="match status" value="1"/>
</dbReference>
<feature type="compositionally biased region" description="Acidic residues" evidence="7">
    <location>
        <begin position="284"/>
        <end position="298"/>
    </location>
</feature>
<evidence type="ECO:0000256" key="7">
    <source>
        <dbReference type="SAM" id="MobiDB-lite"/>
    </source>
</evidence>
<evidence type="ECO:0000256" key="4">
    <source>
        <dbReference type="ARBA" id="ARBA00022884"/>
    </source>
</evidence>
<dbReference type="SMART" id="SM00360">
    <property type="entry name" value="RRM"/>
    <property type="match status" value="2"/>
</dbReference>
<dbReference type="PROSITE" id="PS50102">
    <property type="entry name" value="RRM"/>
    <property type="match status" value="2"/>
</dbReference>
<reference evidence="9" key="1">
    <citation type="submission" date="2020-07" db="EMBL/GenBank/DDBJ databases">
        <title>Clarias magur genome sequencing, assembly and annotation.</title>
        <authorList>
            <person name="Kushwaha B."/>
            <person name="Kumar R."/>
            <person name="Das P."/>
            <person name="Joshi C.G."/>
            <person name="Kumar D."/>
            <person name="Nagpure N.S."/>
            <person name="Pandey M."/>
            <person name="Agarwal S."/>
            <person name="Srivastava S."/>
            <person name="Singh M."/>
            <person name="Sahoo L."/>
            <person name="Jayasankar P."/>
            <person name="Meher P.K."/>
            <person name="Koringa P.G."/>
            <person name="Iquebal M.A."/>
            <person name="Das S.P."/>
            <person name="Bit A."/>
            <person name="Patnaik S."/>
            <person name="Patel N."/>
            <person name="Shah T.M."/>
            <person name="Hinsu A."/>
            <person name="Jena J.K."/>
        </authorList>
    </citation>
    <scope>NUCLEOTIDE SEQUENCE</scope>
    <source>
        <strain evidence="9">CIFAMagur01</strain>
        <tissue evidence="9">Testis</tissue>
    </source>
</reference>
<comment type="subcellular location">
    <subcellularLocation>
        <location evidence="1">Nucleus</location>
    </subcellularLocation>
</comment>
<comment type="caution">
    <text evidence="9">The sequence shown here is derived from an EMBL/GenBank/DDBJ whole genome shotgun (WGS) entry which is preliminary data.</text>
</comment>
<dbReference type="FunFam" id="3.30.70.330:FF:000207">
    <property type="entry name" value="RNA-binding region (RNP1, RRM)-containing 3"/>
    <property type="match status" value="1"/>
</dbReference>
<keyword evidence="10" id="KW-1185">Reference proteome</keyword>
<feature type="compositionally biased region" description="Basic residues" evidence="7">
    <location>
        <begin position="318"/>
        <end position="329"/>
    </location>
</feature>
<dbReference type="InterPro" id="IPR012677">
    <property type="entry name" value="Nucleotide-bd_a/b_plait_sf"/>
</dbReference>
<evidence type="ECO:0000313" key="10">
    <source>
        <dbReference type="Proteomes" id="UP000727407"/>
    </source>
</evidence>
<feature type="region of interest" description="Disordered" evidence="7">
    <location>
        <begin position="265"/>
        <end position="298"/>
    </location>
</feature>
<dbReference type="OrthoDB" id="277802at2759"/>
<proteinExistence type="predicted"/>
<dbReference type="GO" id="GO:0005689">
    <property type="term" value="C:U12-type spliceosomal complex"/>
    <property type="evidence" value="ECO:0007669"/>
    <property type="project" value="TreeGrafter"/>
</dbReference>
<dbReference type="FunFam" id="3.30.70.330:FF:000948">
    <property type="entry name" value="RNA-binding region (RNP1, RRM) containing 3"/>
    <property type="match status" value="1"/>
</dbReference>
<gene>
    <name evidence="9" type="primary">rnpc3</name>
    <name evidence="9" type="ORF">DAT39_015204</name>
</gene>
<protein>
    <recommendedName>
        <fullName evidence="2">RNA-binding region-containing protein 3</fullName>
    </recommendedName>
</protein>
<dbReference type="EMBL" id="QNUK01000341">
    <property type="protein sequence ID" value="KAF5895090.1"/>
    <property type="molecule type" value="Genomic_DNA"/>
</dbReference>
<dbReference type="CDD" id="cd12238">
    <property type="entry name" value="RRM1_RBM40_like"/>
    <property type="match status" value="1"/>
</dbReference>
<dbReference type="InterPro" id="IPR034147">
    <property type="entry name" value="RBM40_RRM1"/>
</dbReference>
<dbReference type="SUPFAM" id="SSF54928">
    <property type="entry name" value="RNA-binding domain, RBD"/>
    <property type="match status" value="2"/>
</dbReference>
<accession>A0A8J4TGP2</accession>
<dbReference type="AlphaFoldDB" id="A0A8J4TGP2"/>
<feature type="compositionally biased region" description="Acidic residues" evidence="7">
    <location>
        <begin position="391"/>
        <end position="401"/>
    </location>
</feature>
<dbReference type="Pfam" id="PF00076">
    <property type="entry name" value="RRM_1"/>
    <property type="match status" value="2"/>
</dbReference>
<feature type="compositionally biased region" description="Basic and acidic residues" evidence="7">
    <location>
        <begin position="161"/>
        <end position="176"/>
    </location>
</feature>
<keyword evidence="4 6" id="KW-0694">RNA-binding</keyword>
<feature type="compositionally biased region" description="Basic and acidic residues" evidence="7">
    <location>
        <begin position="330"/>
        <end position="340"/>
    </location>
</feature>
<dbReference type="InterPro" id="IPR000504">
    <property type="entry name" value="RRM_dom"/>
</dbReference>
<dbReference type="PANTHER" id="PTHR16105:SF0">
    <property type="entry name" value="RNA-BINDING REGION-CONTAINING PROTEIN 3"/>
    <property type="match status" value="1"/>
</dbReference>
<dbReference type="GO" id="GO:0097157">
    <property type="term" value="F:pre-mRNA intronic binding"/>
    <property type="evidence" value="ECO:0007669"/>
    <property type="project" value="TreeGrafter"/>
</dbReference>
<dbReference type="PANTHER" id="PTHR16105">
    <property type="entry name" value="RNA-BINDING REGION-CONTAINING PROTEIN 3"/>
    <property type="match status" value="1"/>
</dbReference>
<organism evidence="9 10">
    <name type="scientific">Clarias magur</name>
    <name type="common">Asian catfish</name>
    <name type="synonym">Macropteronotus magur</name>
    <dbReference type="NCBI Taxonomy" id="1594786"/>
    <lineage>
        <taxon>Eukaryota</taxon>
        <taxon>Metazoa</taxon>
        <taxon>Chordata</taxon>
        <taxon>Craniata</taxon>
        <taxon>Vertebrata</taxon>
        <taxon>Euteleostomi</taxon>
        <taxon>Actinopterygii</taxon>
        <taxon>Neopterygii</taxon>
        <taxon>Teleostei</taxon>
        <taxon>Ostariophysi</taxon>
        <taxon>Siluriformes</taxon>
        <taxon>Clariidae</taxon>
        <taxon>Clarias</taxon>
    </lineage>
</organism>
<feature type="region of interest" description="Disordered" evidence="7">
    <location>
        <begin position="318"/>
        <end position="447"/>
    </location>
</feature>
<evidence type="ECO:0000256" key="5">
    <source>
        <dbReference type="ARBA" id="ARBA00023242"/>
    </source>
</evidence>
<keyword evidence="5" id="KW-0539">Nucleus</keyword>
<dbReference type="Gene3D" id="3.30.70.330">
    <property type="match status" value="2"/>
</dbReference>
<feature type="domain" description="RRM" evidence="8">
    <location>
        <begin position="478"/>
        <end position="556"/>
    </location>
</feature>
<dbReference type="GO" id="GO:0030626">
    <property type="term" value="F:U12 snRNA binding"/>
    <property type="evidence" value="ECO:0007669"/>
    <property type="project" value="TreeGrafter"/>
</dbReference>
<feature type="compositionally biased region" description="Acidic residues" evidence="7">
    <location>
        <begin position="434"/>
        <end position="443"/>
    </location>
</feature>
<evidence type="ECO:0000256" key="3">
    <source>
        <dbReference type="ARBA" id="ARBA00022737"/>
    </source>
</evidence>
<dbReference type="InterPro" id="IPR035979">
    <property type="entry name" value="RBD_domain_sf"/>
</dbReference>
<name>A0A8J4TGP2_CLAMG</name>
<evidence type="ECO:0000259" key="8">
    <source>
        <dbReference type="PROSITE" id="PS50102"/>
    </source>
</evidence>
<evidence type="ECO:0000256" key="2">
    <source>
        <dbReference type="ARBA" id="ARBA00020364"/>
    </source>
</evidence>
<feature type="compositionally biased region" description="Pro residues" evidence="7">
    <location>
        <begin position="265"/>
        <end position="279"/>
    </location>
</feature>
<keyword evidence="3" id="KW-0677">Repeat</keyword>
<feature type="region of interest" description="Disordered" evidence="7">
    <location>
        <begin position="161"/>
        <end position="186"/>
    </location>
</feature>
<dbReference type="GO" id="GO:0000398">
    <property type="term" value="P:mRNA splicing, via spliceosome"/>
    <property type="evidence" value="ECO:0007669"/>
    <property type="project" value="TreeGrafter"/>
</dbReference>
<dbReference type="InterPro" id="IPR045164">
    <property type="entry name" value="RBM41/RNPC3"/>
</dbReference>